<evidence type="ECO:0000256" key="2">
    <source>
        <dbReference type="ARBA" id="ARBA00022723"/>
    </source>
</evidence>
<dbReference type="PANTHER" id="PTHR30502">
    <property type="entry name" value="2-KETO-3-DEOXY-L-RHAMNONATE ALDOLASE"/>
    <property type="match status" value="1"/>
</dbReference>
<comment type="caution">
    <text evidence="5">The sequence shown here is derived from an EMBL/GenBank/DDBJ whole genome shotgun (WGS) entry which is preliminary data.</text>
</comment>
<dbReference type="GO" id="GO:0005737">
    <property type="term" value="C:cytoplasm"/>
    <property type="evidence" value="ECO:0007669"/>
    <property type="project" value="TreeGrafter"/>
</dbReference>
<dbReference type="AlphaFoldDB" id="A0A1A5K1K2"/>
<dbReference type="InterPro" id="IPR015813">
    <property type="entry name" value="Pyrv/PenolPyrv_kinase-like_dom"/>
</dbReference>
<dbReference type="GO" id="GO:0046872">
    <property type="term" value="F:metal ion binding"/>
    <property type="evidence" value="ECO:0007669"/>
    <property type="project" value="UniProtKB-KW"/>
</dbReference>
<protein>
    <submittedName>
        <fullName evidence="5">4-hydroxy-2-oxovalerate aldolase</fullName>
    </submittedName>
</protein>
<evidence type="ECO:0000256" key="1">
    <source>
        <dbReference type="ARBA" id="ARBA00005568"/>
    </source>
</evidence>
<proteinExistence type="inferred from homology"/>
<dbReference type="Proteomes" id="UP000093748">
    <property type="component" value="Unassembled WGS sequence"/>
</dbReference>
<dbReference type="GO" id="GO:0016832">
    <property type="term" value="F:aldehyde-lyase activity"/>
    <property type="evidence" value="ECO:0007669"/>
    <property type="project" value="TreeGrafter"/>
</dbReference>
<dbReference type="InterPro" id="IPR050251">
    <property type="entry name" value="HpcH-HpaI_aldolase"/>
</dbReference>
<name>A0A1A5K1K2_RHILI</name>
<feature type="domain" description="HpcH/HpaI aldolase/citrate lyase" evidence="4">
    <location>
        <begin position="28"/>
        <end position="246"/>
    </location>
</feature>
<sequence length="264" mass="26993">MSLDQTTKGIGMSEFRQKCIGKANLVGSFAAIPHPVAVEVMALSGLDFLCVDWEHAQISRDMIESMVRAADVHRVPAMVRVPGHAPEAIQAALDSGAQGVLVPRVSTAAQAAMVVKASRYPPLGERGVGPGRAAGYGYRIPEYLAGANDRTVVGVQVETAEGLANIEAIAAVDGVDVIFVGPGDLSVSIDAIGPQGADKLNAAIRTIIAATSAHGKTCGVFCASPQAVGRWAAIGASFFVLASDTMFLGAGAAANAAAARDELA</sequence>
<dbReference type="SUPFAM" id="SSF51621">
    <property type="entry name" value="Phosphoenolpyruvate/pyruvate domain"/>
    <property type="match status" value="1"/>
</dbReference>
<organism evidence="5 6">
    <name type="scientific">Rhizobium loti</name>
    <name type="common">Mesorhizobium loti</name>
    <dbReference type="NCBI Taxonomy" id="381"/>
    <lineage>
        <taxon>Bacteria</taxon>
        <taxon>Pseudomonadati</taxon>
        <taxon>Pseudomonadota</taxon>
        <taxon>Alphaproteobacteria</taxon>
        <taxon>Hyphomicrobiales</taxon>
        <taxon>Phyllobacteriaceae</taxon>
        <taxon>Mesorhizobium</taxon>
    </lineage>
</organism>
<dbReference type="EMBL" id="LZTJ01000001">
    <property type="protein sequence ID" value="OBP82231.1"/>
    <property type="molecule type" value="Genomic_DNA"/>
</dbReference>
<evidence type="ECO:0000256" key="3">
    <source>
        <dbReference type="ARBA" id="ARBA00023239"/>
    </source>
</evidence>
<keyword evidence="2" id="KW-0479">Metal-binding</keyword>
<dbReference type="PANTHER" id="PTHR30502:SF0">
    <property type="entry name" value="PHOSPHOENOLPYRUVATE CARBOXYLASE FAMILY PROTEIN"/>
    <property type="match status" value="1"/>
</dbReference>
<comment type="similarity">
    <text evidence="1">Belongs to the HpcH/HpaI aldolase family.</text>
</comment>
<evidence type="ECO:0000259" key="4">
    <source>
        <dbReference type="Pfam" id="PF03328"/>
    </source>
</evidence>
<dbReference type="Pfam" id="PF03328">
    <property type="entry name" value="HpcH_HpaI"/>
    <property type="match status" value="1"/>
</dbReference>
<evidence type="ECO:0000313" key="5">
    <source>
        <dbReference type="EMBL" id="OBP82231.1"/>
    </source>
</evidence>
<gene>
    <name evidence="5" type="ORF">BAE39_01220</name>
</gene>
<dbReference type="InterPro" id="IPR005000">
    <property type="entry name" value="Aldolase/citrate-lyase_domain"/>
</dbReference>
<accession>A0A1A5K1K2</accession>
<reference evidence="6" key="1">
    <citation type="submission" date="2016-06" db="EMBL/GenBank/DDBJ databases">
        <title>NZP2037 Pacbio-Illumina hybrid assembly.</title>
        <authorList>
            <person name="Ramsay J.P."/>
        </authorList>
    </citation>
    <scope>NUCLEOTIDE SEQUENCE [LARGE SCALE GENOMIC DNA]</scope>
    <source>
        <strain evidence="6">R7ANS::ICEMlSym2042</strain>
    </source>
</reference>
<dbReference type="InterPro" id="IPR040442">
    <property type="entry name" value="Pyrv_kinase-like_dom_sf"/>
</dbReference>
<evidence type="ECO:0000313" key="6">
    <source>
        <dbReference type="Proteomes" id="UP000093748"/>
    </source>
</evidence>
<keyword evidence="3" id="KW-0456">Lyase</keyword>
<dbReference type="Gene3D" id="3.20.20.60">
    <property type="entry name" value="Phosphoenolpyruvate-binding domains"/>
    <property type="match status" value="1"/>
</dbReference>